<feature type="compositionally biased region" description="Polar residues" evidence="3">
    <location>
        <begin position="141"/>
        <end position="152"/>
    </location>
</feature>
<evidence type="ECO:0000256" key="1">
    <source>
        <dbReference type="ARBA" id="ARBA00005369"/>
    </source>
</evidence>
<reference evidence="4" key="1">
    <citation type="submission" date="2021-01" db="EMBL/GenBank/DDBJ databases">
        <authorList>
            <person name="Corre E."/>
            <person name="Pelletier E."/>
            <person name="Niang G."/>
            <person name="Scheremetjew M."/>
            <person name="Finn R."/>
            <person name="Kale V."/>
            <person name="Holt S."/>
            <person name="Cochrane G."/>
            <person name="Meng A."/>
            <person name="Brown T."/>
            <person name="Cohen L."/>
        </authorList>
    </citation>
    <scope>NUCLEOTIDE SEQUENCE</scope>
    <source>
        <strain evidence="4">Isolate 1302-5</strain>
    </source>
</reference>
<organism evidence="4">
    <name type="scientific">Odontella aurita</name>
    <dbReference type="NCBI Taxonomy" id="265563"/>
    <lineage>
        <taxon>Eukaryota</taxon>
        <taxon>Sar</taxon>
        <taxon>Stramenopiles</taxon>
        <taxon>Ochrophyta</taxon>
        <taxon>Bacillariophyta</taxon>
        <taxon>Mediophyceae</taxon>
        <taxon>Biddulphiophycidae</taxon>
        <taxon>Eupodiscales</taxon>
        <taxon>Odontellaceae</taxon>
        <taxon>Odontella</taxon>
    </lineage>
</organism>
<dbReference type="Pfam" id="PF01135">
    <property type="entry name" value="PCMT"/>
    <property type="match status" value="1"/>
</dbReference>
<feature type="compositionally biased region" description="Basic and acidic residues" evidence="3">
    <location>
        <begin position="539"/>
        <end position="548"/>
    </location>
</feature>
<name>A0A7S4JJP5_9STRA</name>
<feature type="compositionally biased region" description="Polar residues" evidence="3">
    <location>
        <begin position="515"/>
        <end position="529"/>
    </location>
</feature>
<proteinExistence type="inferred from homology"/>
<protein>
    <recommendedName>
        <fullName evidence="5">Protein-L-isoaspartate O-methyltransferase</fullName>
    </recommendedName>
</protein>
<dbReference type="PANTHER" id="PTHR11579:SF9">
    <property type="entry name" value="PROTEIN-L-ISOASPARTATE O-METHYLTRANSFERASE"/>
    <property type="match status" value="1"/>
</dbReference>
<accession>A0A7S4JJP5</accession>
<evidence type="ECO:0008006" key="5">
    <source>
        <dbReference type="Google" id="ProtNLM"/>
    </source>
</evidence>
<gene>
    <name evidence="4" type="ORF">OAUR00152_LOCUS28730</name>
</gene>
<dbReference type="InterPro" id="IPR029063">
    <property type="entry name" value="SAM-dependent_MTases_sf"/>
</dbReference>
<dbReference type="InterPro" id="IPR000682">
    <property type="entry name" value="PCMT"/>
</dbReference>
<evidence type="ECO:0000256" key="3">
    <source>
        <dbReference type="SAM" id="MobiDB-lite"/>
    </source>
</evidence>
<comment type="similarity">
    <text evidence="1">Belongs to the methyltransferase superfamily. L-isoaspartyl/D-aspartyl protein methyltransferase family.</text>
</comment>
<sequence>MAWRSGGSNNDEMVDNLKRFGVISTETVERGFRTVDRRFFVPKGNEESAHSDQPLKVGNVHLSAPHIYGSALEALELTENSSLSFLNVGSGTGYLSCIVAEILGSKSVNFGVEIHEDVVKHCQDAVGKWRSARQKRACGKRQSNSESTSTENDAGPHLHFIHGNGLNVSASAGESIVGFDRIYVGAALERSDLPKISKLLCPGGILIGPVDDELTKIVRIGPLEGNNNLATGQRYSENEDGIEARASEFTQQVLSGVRFAPLLSYPVLETVIPARGWAPDRHRYFPDTFQKATMELLMCSNSKCVQPPPQPKKPSDFLNTAALLPRVMWIEILSFTHRKWFEPEQTETEYLKQRLLEEQTNAAKAEQARVEAEARCHVAERERDVYRLLARRWQSRLHLILQQQRLAASTSSTHSSAGAVSSSHDVAVQENSSIGGSLADDSLGEDGTVALLGLGAMLRQITGEEESGIDQNLLLSDGHDSGEGSDNGIGDSEEEEAMDTDDAAIYEAQPRRLPQGTSSTKGAENNSVMMGSEEQVNEEEGRMSREIRAVSMSSDDL</sequence>
<feature type="region of interest" description="Disordered" evidence="3">
    <location>
        <begin position="136"/>
        <end position="156"/>
    </location>
</feature>
<evidence type="ECO:0000256" key="2">
    <source>
        <dbReference type="SAM" id="Coils"/>
    </source>
</evidence>
<feature type="compositionally biased region" description="Acidic residues" evidence="3">
    <location>
        <begin position="491"/>
        <end position="504"/>
    </location>
</feature>
<feature type="region of interest" description="Disordered" evidence="3">
    <location>
        <begin position="472"/>
        <end position="557"/>
    </location>
</feature>
<dbReference type="PANTHER" id="PTHR11579">
    <property type="entry name" value="PROTEIN-L-ISOASPARTATE O-METHYLTRANSFERASE"/>
    <property type="match status" value="1"/>
</dbReference>
<dbReference type="SUPFAM" id="SSF53335">
    <property type="entry name" value="S-adenosyl-L-methionine-dependent methyltransferases"/>
    <property type="match status" value="1"/>
</dbReference>
<keyword evidence="2" id="KW-0175">Coiled coil</keyword>
<dbReference type="GO" id="GO:0005737">
    <property type="term" value="C:cytoplasm"/>
    <property type="evidence" value="ECO:0007669"/>
    <property type="project" value="TreeGrafter"/>
</dbReference>
<dbReference type="GO" id="GO:0004719">
    <property type="term" value="F:protein-L-isoaspartate (D-aspartate) O-methyltransferase activity"/>
    <property type="evidence" value="ECO:0007669"/>
    <property type="project" value="InterPro"/>
</dbReference>
<dbReference type="AlphaFoldDB" id="A0A7S4JJP5"/>
<feature type="coiled-coil region" evidence="2">
    <location>
        <begin position="353"/>
        <end position="382"/>
    </location>
</feature>
<dbReference type="Gene3D" id="3.40.50.150">
    <property type="entry name" value="Vaccinia Virus protein VP39"/>
    <property type="match status" value="1"/>
</dbReference>
<dbReference type="CDD" id="cd02440">
    <property type="entry name" value="AdoMet_MTases"/>
    <property type="match status" value="1"/>
</dbReference>
<dbReference type="EMBL" id="HBKQ01041615">
    <property type="protein sequence ID" value="CAE2265606.1"/>
    <property type="molecule type" value="Transcribed_RNA"/>
</dbReference>
<evidence type="ECO:0000313" key="4">
    <source>
        <dbReference type="EMBL" id="CAE2265606.1"/>
    </source>
</evidence>